<dbReference type="InterPro" id="IPR024083">
    <property type="entry name" value="Fumarase/histidase_N"/>
</dbReference>
<comment type="catalytic activity">
    <reaction evidence="3">
        <text>(S)-malate = fumarate + H2O</text>
        <dbReference type="Rhea" id="RHEA:12460"/>
        <dbReference type="ChEBI" id="CHEBI:15377"/>
        <dbReference type="ChEBI" id="CHEBI:15589"/>
        <dbReference type="ChEBI" id="CHEBI:29806"/>
        <dbReference type="EC" id="4.2.1.2"/>
    </reaction>
</comment>
<reference evidence="6 7" key="1">
    <citation type="journal article" date="2005" name="Int. J. Syst. Evol. Microbiol.">
        <title>Nitrincola lacisaponensis gen. nov., sp. nov., a novel alkaliphilic bacterium isolated from an alkaline, saline lake.</title>
        <authorList>
            <person name="Dimitriu P.A."/>
            <person name="Shukla S.K."/>
            <person name="Conradt J."/>
            <person name="Marquez M.C."/>
            <person name="Ventosa A."/>
            <person name="Maglia A."/>
            <person name="Peyton B.M."/>
            <person name="Pinkart H.C."/>
            <person name="Mormile M.R."/>
        </authorList>
    </citation>
    <scope>NUCLEOTIDE SEQUENCE [LARGE SCALE GENOMIC DNA]</scope>
    <source>
        <strain evidence="6 7">4CA</strain>
    </source>
</reference>
<feature type="site" description="Important for catalytic activity" evidence="3">
    <location>
        <position position="325"/>
    </location>
</feature>
<dbReference type="GO" id="GO:0008797">
    <property type="term" value="F:aspartate ammonia-lyase activity"/>
    <property type="evidence" value="ECO:0007669"/>
    <property type="project" value="TreeGrafter"/>
</dbReference>
<proteinExistence type="inferred from homology"/>
<dbReference type="HAMAP" id="MF_00743">
    <property type="entry name" value="FumaraseC"/>
    <property type="match status" value="1"/>
</dbReference>
<dbReference type="AlphaFoldDB" id="A0A063Y2L0"/>
<dbReference type="InterPro" id="IPR008948">
    <property type="entry name" value="L-Aspartase-like"/>
</dbReference>
<feature type="active site" evidence="3">
    <location>
        <position position="312"/>
    </location>
</feature>
<dbReference type="PANTHER" id="PTHR42696:SF2">
    <property type="entry name" value="ASPARTATE AMMONIA-LYASE"/>
    <property type="match status" value="1"/>
</dbReference>
<dbReference type="Gene3D" id="1.10.40.30">
    <property type="entry name" value="Fumarase/aspartase (C-terminal domain)"/>
    <property type="match status" value="1"/>
</dbReference>
<comment type="subunit">
    <text evidence="3">Homotetramer.</text>
</comment>
<feature type="domain" description="Fumarase C C-terminal" evidence="5">
    <location>
        <begin position="402"/>
        <end position="454"/>
    </location>
</feature>
<comment type="function">
    <text evidence="3">Involved in the TCA cycle. Catalyzes the stereospecific interconversion of fumarate to L-malate.</text>
</comment>
<dbReference type="GO" id="GO:0005829">
    <property type="term" value="C:cytosol"/>
    <property type="evidence" value="ECO:0007669"/>
    <property type="project" value="TreeGrafter"/>
</dbReference>
<dbReference type="InterPro" id="IPR020557">
    <property type="entry name" value="Fumarate_lyase_CS"/>
</dbReference>
<dbReference type="UniPathway" id="UPA00223">
    <property type="reaction ID" value="UER01007"/>
</dbReference>
<dbReference type="InterPro" id="IPR051546">
    <property type="entry name" value="Aspartate_Ammonia-Lyase"/>
</dbReference>
<gene>
    <name evidence="3" type="primary">fumC</name>
    <name evidence="6" type="ORF">ADINL_1130</name>
</gene>
<dbReference type="PRINTS" id="PR00149">
    <property type="entry name" value="FUMRATELYASE"/>
</dbReference>
<dbReference type="GO" id="GO:0006531">
    <property type="term" value="P:aspartate metabolic process"/>
    <property type="evidence" value="ECO:0007669"/>
    <property type="project" value="TreeGrafter"/>
</dbReference>
<name>A0A063Y2L0_9GAMM</name>
<feature type="binding site" evidence="3">
    <location>
        <position position="313"/>
    </location>
    <ligand>
        <name>substrate</name>
    </ligand>
</feature>
<dbReference type="SUPFAM" id="SSF48557">
    <property type="entry name" value="L-aspartase-like"/>
    <property type="match status" value="1"/>
</dbReference>
<accession>A0A063Y2L0</accession>
<comment type="similarity">
    <text evidence="1 3">Belongs to the class-II fumarase/aspartase family. Fumarase subfamily.</text>
</comment>
<dbReference type="FunFam" id="1.10.40.30:FF:000002">
    <property type="entry name" value="Fumarate hydratase class II"/>
    <property type="match status" value="1"/>
</dbReference>
<dbReference type="Pfam" id="PF10415">
    <property type="entry name" value="FumaraseC_C"/>
    <property type="match status" value="1"/>
</dbReference>
<dbReference type="InterPro" id="IPR022761">
    <property type="entry name" value="Fumarate_lyase_N"/>
</dbReference>
<dbReference type="Gene3D" id="1.10.275.10">
    <property type="entry name" value="Fumarase/aspartase (N-terminal domain)"/>
    <property type="match status" value="1"/>
</dbReference>
<keyword evidence="2 3" id="KW-0456">Lyase</keyword>
<evidence type="ECO:0000256" key="1">
    <source>
        <dbReference type="ARBA" id="ARBA00009084"/>
    </source>
</evidence>
<evidence type="ECO:0000256" key="2">
    <source>
        <dbReference type="ARBA" id="ARBA00023239"/>
    </source>
</evidence>
<comment type="caution">
    <text evidence="6">The sequence shown here is derived from an EMBL/GenBank/DDBJ whole genome shotgun (WGS) entry which is preliminary data.</text>
</comment>
<protein>
    <recommendedName>
        <fullName evidence="3">Fumarate hydratase class II</fullName>
        <shortName evidence="3">Fumarase C</shortName>
        <ecNumber evidence="3">4.2.1.2</ecNumber>
    </recommendedName>
    <alternativeName>
        <fullName evidence="3">Aerobic fumarase</fullName>
    </alternativeName>
    <alternativeName>
        <fullName evidence="3">Iron-independent fumarase</fullName>
    </alternativeName>
</protein>
<keyword evidence="7" id="KW-1185">Reference proteome</keyword>
<feature type="binding site" description="in site B" evidence="3">
    <location>
        <begin position="123"/>
        <end position="126"/>
    </location>
    <ligand>
        <name>substrate</name>
    </ligand>
</feature>
<feature type="binding site" evidence="3">
    <location>
        <position position="181"/>
    </location>
    <ligand>
        <name>substrate</name>
    </ligand>
</feature>
<dbReference type="OrthoDB" id="9802809at2"/>
<dbReference type="EMBL" id="JMSZ01000016">
    <property type="protein sequence ID" value="KDE40538.1"/>
    <property type="molecule type" value="Genomic_DNA"/>
</dbReference>
<dbReference type="InterPro" id="IPR005677">
    <property type="entry name" value="Fum_hydII"/>
</dbReference>
<dbReference type="Gene3D" id="1.20.200.10">
    <property type="entry name" value="Fumarase/aspartase (Central domain)"/>
    <property type="match status" value="1"/>
</dbReference>
<dbReference type="PANTHER" id="PTHR42696">
    <property type="entry name" value="ASPARTATE AMMONIA-LYASE"/>
    <property type="match status" value="1"/>
</dbReference>
<comment type="miscellaneous">
    <text evidence="3">There are 2 substrate-binding sites: the catalytic A site, and the non-catalytic B site that may play a role in the transfer of substrate or product between the active site and the solvent. Alternatively, the B site may bind allosteric effectors.</text>
</comment>
<sequence>MKAYRIEQDSMGDVQVPEEALYGAQTQRAVDNFKFSPLKMPTPFITALAQIKAAAAQANAELGVLPKESAQAIVKACDKLQKGNYRKAFPVDVFQTGSGTSTNMNINEVLVSLVRQDAGLELHPNDHINLSQSSNDVIPTAIHLSALQQLDKLLLPALEHLRTRCTRKAVEVSEIIKTGRTHLMDAVPMRMEDEVRAWGSQVRMAESRLESLRGELMKLPQGGTAVGTGLNAPRGFSRRFCTHLSNLTTYRLTPPESHFAAQACQDTALALSGELKTAATALLKIAEDLRWMNSGPYAGLGEITLPALQPGSSIMPGKVNPVIPEAVIMAVGQITGNDASITFCAQRGQFQLNTALPLIAYNLLQSITLLSQAAKALADQAIAGFSVNESRIQEALQRNPILVTALNPVIGYERAAEIAKAAYASGRPLIEVAAEMTELSPEALEKLLDPAQLATQE</sequence>
<evidence type="ECO:0000259" key="5">
    <source>
        <dbReference type="Pfam" id="PF10415"/>
    </source>
</evidence>
<dbReference type="GO" id="GO:0006099">
    <property type="term" value="P:tricarboxylic acid cycle"/>
    <property type="evidence" value="ECO:0007669"/>
    <property type="project" value="UniProtKB-UniRule"/>
</dbReference>
<feature type="binding site" evidence="3">
    <location>
        <begin position="98"/>
        <end position="100"/>
    </location>
    <ligand>
        <name>substrate</name>
    </ligand>
</feature>
<evidence type="ECO:0000313" key="6">
    <source>
        <dbReference type="EMBL" id="KDE40538.1"/>
    </source>
</evidence>
<evidence type="ECO:0000313" key="7">
    <source>
        <dbReference type="Proteomes" id="UP000027318"/>
    </source>
</evidence>
<dbReference type="PRINTS" id="PR00145">
    <property type="entry name" value="ARGSUCLYASE"/>
</dbReference>
<dbReference type="PATRIC" id="fig|267850.7.peg.1124"/>
<dbReference type="RefSeq" id="WP_036544744.1">
    <property type="nucleotide sequence ID" value="NZ_JBKBNO010000001.1"/>
</dbReference>
<evidence type="ECO:0000256" key="3">
    <source>
        <dbReference type="HAMAP-Rule" id="MF_00743"/>
    </source>
</evidence>
<dbReference type="InterPro" id="IPR000362">
    <property type="entry name" value="Fumarate_lyase_fam"/>
</dbReference>
<dbReference type="GO" id="GO:0006106">
    <property type="term" value="P:fumarate metabolic process"/>
    <property type="evidence" value="ECO:0007669"/>
    <property type="project" value="InterPro"/>
</dbReference>
<feature type="binding site" evidence="3">
    <location>
        <begin position="133"/>
        <end position="135"/>
    </location>
    <ligand>
        <name>substrate</name>
    </ligand>
</feature>
<dbReference type="FunFam" id="1.10.275.10:FF:000001">
    <property type="entry name" value="Fumarate hydratase, mitochondrial"/>
    <property type="match status" value="1"/>
</dbReference>
<evidence type="ECO:0000259" key="4">
    <source>
        <dbReference type="Pfam" id="PF00206"/>
    </source>
</evidence>
<dbReference type="FunFam" id="1.20.200.10:FF:000001">
    <property type="entry name" value="Fumarate hydratase, mitochondrial"/>
    <property type="match status" value="1"/>
</dbReference>
<feature type="active site" description="Proton donor/acceptor" evidence="3">
    <location>
        <position position="182"/>
    </location>
</feature>
<organism evidence="6 7">
    <name type="scientific">Nitrincola lacisaponensis</name>
    <dbReference type="NCBI Taxonomy" id="267850"/>
    <lineage>
        <taxon>Bacteria</taxon>
        <taxon>Pseudomonadati</taxon>
        <taxon>Pseudomonadota</taxon>
        <taxon>Gammaproteobacteria</taxon>
        <taxon>Oceanospirillales</taxon>
        <taxon>Oceanospirillaceae</taxon>
        <taxon>Nitrincola</taxon>
    </lineage>
</organism>
<dbReference type="Pfam" id="PF00206">
    <property type="entry name" value="Lyase_1"/>
    <property type="match status" value="1"/>
</dbReference>
<dbReference type="PROSITE" id="PS00163">
    <property type="entry name" value="FUMARATE_LYASES"/>
    <property type="match status" value="1"/>
</dbReference>
<keyword evidence="3" id="KW-0816">Tricarboxylic acid cycle</keyword>
<dbReference type="STRING" id="267850.ADINL_1130"/>
<feature type="binding site" evidence="3">
    <location>
        <begin position="318"/>
        <end position="320"/>
    </location>
    <ligand>
        <name>substrate</name>
    </ligand>
</feature>
<comment type="subcellular location">
    <subcellularLocation>
        <location evidence="3">Cytoplasm</location>
    </subcellularLocation>
</comment>
<feature type="domain" description="Fumarate lyase N-terminal" evidence="4">
    <location>
        <begin position="12"/>
        <end position="336"/>
    </location>
</feature>
<dbReference type="Proteomes" id="UP000027318">
    <property type="component" value="Unassembled WGS sequence"/>
</dbReference>
<dbReference type="EC" id="4.2.1.2" evidence="3"/>
<dbReference type="InterPro" id="IPR018951">
    <property type="entry name" value="Fumarase_C_C"/>
</dbReference>
<comment type="pathway">
    <text evidence="3">Carbohydrate metabolism; tricarboxylic acid cycle; (S)-malate from fumarate: step 1/1.</text>
</comment>
<dbReference type="GO" id="GO:0004333">
    <property type="term" value="F:fumarate hydratase activity"/>
    <property type="evidence" value="ECO:0007669"/>
    <property type="project" value="UniProtKB-UniRule"/>
</dbReference>
<keyword evidence="3" id="KW-0963">Cytoplasm</keyword>